<dbReference type="InterPro" id="IPR008775">
    <property type="entry name" value="Phytyl_CoA_dOase-like"/>
</dbReference>
<dbReference type="PANTHER" id="PTHR31630">
    <property type="entry name" value="PHYTANOYL-COA DIOXYGENASE-RELATED-RELATED"/>
    <property type="match status" value="1"/>
</dbReference>
<dbReference type="Gene3D" id="2.60.120.620">
    <property type="entry name" value="q2cbj1_9rhob like domain"/>
    <property type="match status" value="1"/>
</dbReference>
<dbReference type="EMBL" id="JBFXLU010000139">
    <property type="protein sequence ID" value="KAL2838992.1"/>
    <property type="molecule type" value="Genomic_DNA"/>
</dbReference>
<dbReference type="PANTHER" id="PTHR31630:SF6">
    <property type="entry name" value="PHYTANOYL-COA DIOXYGENASE-RELATED"/>
    <property type="match status" value="1"/>
</dbReference>
<evidence type="ECO:0000313" key="2">
    <source>
        <dbReference type="EMBL" id="KAL2838992.1"/>
    </source>
</evidence>
<dbReference type="SUPFAM" id="SSF51197">
    <property type="entry name" value="Clavaminate synthase-like"/>
    <property type="match status" value="1"/>
</dbReference>
<sequence length="229" mass="26048">MSSTQTSSKAAPTLVPNGQSTHGDWSDNFFKNGCYIFKGLVPKEEATEYCLELVAIAPERKGLSCVRDLLNLAPAGSKDGHLVLTIGFSALFEEYFEENGVRPRFNNELEWFKQRGCTEIKVEAEPGDLVLWDSRTIHHVARNESEQIRSVIYVCMTPRDLPSQEDLDLETNIFKKFEAATHWPHCNIWRQGKAQMNGERDPSERDEPLEKPVVTDQILRLAGIKPYHE</sequence>
<name>A0ABR4JIR6_9EURO</name>
<dbReference type="Pfam" id="PF05721">
    <property type="entry name" value="PhyH"/>
    <property type="match status" value="1"/>
</dbReference>
<keyword evidence="3" id="KW-1185">Reference proteome</keyword>
<gene>
    <name evidence="2" type="ORF">BJY01DRAFT_250730</name>
</gene>
<evidence type="ECO:0000313" key="3">
    <source>
        <dbReference type="Proteomes" id="UP001610446"/>
    </source>
</evidence>
<protein>
    <recommendedName>
        <fullName evidence="4">Phytanoyl-CoA dioxygenase</fullName>
    </recommendedName>
</protein>
<comment type="pathway">
    <text evidence="1">Secondary metabolite biosynthesis.</text>
</comment>
<dbReference type="Proteomes" id="UP001610446">
    <property type="component" value="Unassembled WGS sequence"/>
</dbReference>
<accession>A0ABR4JIR6</accession>
<proteinExistence type="predicted"/>
<evidence type="ECO:0000256" key="1">
    <source>
        <dbReference type="ARBA" id="ARBA00005179"/>
    </source>
</evidence>
<organism evidence="2 3">
    <name type="scientific">Aspergillus pseudoustus</name>
    <dbReference type="NCBI Taxonomy" id="1810923"/>
    <lineage>
        <taxon>Eukaryota</taxon>
        <taxon>Fungi</taxon>
        <taxon>Dikarya</taxon>
        <taxon>Ascomycota</taxon>
        <taxon>Pezizomycotina</taxon>
        <taxon>Eurotiomycetes</taxon>
        <taxon>Eurotiomycetidae</taxon>
        <taxon>Eurotiales</taxon>
        <taxon>Aspergillaceae</taxon>
        <taxon>Aspergillus</taxon>
        <taxon>Aspergillus subgen. Nidulantes</taxon>
    </lineage>
</organism>
<evidence type="ECO:0008006" key="4">
    <source>
        <dbReference type="Google" id="ProtNLM"/>
    </source>
</evidence>
<reference evidence="2 3" key="1">
    <citation type="submission" date="2024-07" db="EMBL/GenBank/DDBJ databases">
        <title>Section-level genome sequencing and comparative genomics of Aspergillus sections Usti and Cavernicolus.</title>
        <authorList>
            <consortium name="Lawrence Berkeley National Laboratory"/>
            <person name="Nybo J.L."/>
            <person name="Vesth T.C."/>
            <person name="Theobald S."/>
            <person name="Frisvad J.C."/>
            <person name="Larsen T.O."/>
            <person name="Kjaerboelling I."/>
            <person name="Rothschild-Mancinelli K."/>
            <person name="Lyhne E.K."/>
            <person name="Kogle M.E."/>
            <person name="Barry K."/>
            <person name="Clum A."/>
            <person name="Na H."/>
            <person name="Ledsgaard L."/>
            <person name="Lin J."/>
            <person name="Lipzen A."/>
            <person name="Kuo A."/>
            <person name="Riley R."/>
            <person name="Mondo S."/>
            <person name="Labutti K."/>
            <person name="Haridas S."/>
            <person name="Pangalinan J."/>
            <person name="Salamov A.A."/>
            <person name="Simmons B.A."/>
            <person name="Magnuson J.K."/>
            <person name="Chen J."/>
            <person name="Drula E."/>
            <person name="Henrissat B."/>
            <person name="Wiebenga A."/>
            <person name="Lubbers R.J."/>
            <person name="Gomes A.C."/>
            <person name="Makela M.R."/>
            <person name="Stajich J."/>
            <person name="Grigoriev I.V."/>
            <person name="Mortensen U.H."/>
            <person name="De Vries R.P."/>
            <person name="Baker S.E."/>
            <person name="Andersen M.R."/>
        </authorList>
    </citation>
    <scope>NUCLEOTIDE SEQUENCE [LARGE SCALE GENOMIC DNA]</scope>
    <source>
        <strain evidence="2 3">CBS 123904</strain>
    </source>
</reference>
<comment type="caution">
    <text evidence="2">The sequence shown here is derived from an EMBL/GenBank/DDBJ whole genome shotgun (WGS) entry which is preliminary data.</text>
</comment>